<comment type="caution">
    <text evidence="1">The sequence shown here is derived from an EMBL/GenBank/DDBJ whole genome shotgun (WGS) entry which is preliminary data.</text>
</comment>
<proteinExistence type="predicted"/>
<dbReference type="GO" id="GO:0006313">
    <property type="term" value="P:DNA transposition"/>
    <property type="evidence" value="ECO:0007669"/>
    <property type="project" value="InterPro"/>
</dbReference>
<dbReference type="SUPFAM" id="SSF143422">
    <property type="entry name" value="Transposase IS200-like"/>
    <property type="match status" value="1"/>
</dbReference>
<dbReference type="PANTHER" id="PTHR34322">
    <property type="entry name" value="TRANSPOSASE, Y1_TNP DOMAIN-CONTAINING"/>
    <property type="match status" value="1"/>
</dbReference>
<dbReference type="AlphaFoldDB" id="A0A9D9I3L2"/>
<dbReference type="PANTHER" id="PTHR34322:SF2">
    <property type="entry name" value="TRANSPOSASE IS200-LIKE DOMAIN-CONTAINING PROTEIN"/>
    <property type="match status" value="1"/>
</dbReference>
<protein>
    <recommendedName>
        <fullName evidence="3">Transposase IS200-like domain-containing protein</fullName>
    </recommendedName>
</protein>
<gene>
    <name evidence="1" type="ORF">IAB93_04875</name>
</gene>
<evidence type="ECO:0000313" key="2">
    <source>
        <dbReference type="Proteomes" id="UP000823597"/>
    </source>
</evidence>
<sequence>MEREEYFHVCTDGLSRSMIFRTDEDFINGMNDVAVCALQRPVRLQCFCLMSNHVHFVMKGEYEACNRFIRLFKRRINTRIVDFNTETAIIRIGSQDYMKKVIAYVLRNPMAAQANITPWNYRWSSIGTYFSRMKGCNYGDKQASEMSIRQKRALLNSKTVLPDEYELSPDGMIYPYNYVDYEFVEQLYRTPAEFIYYLSVNNDRILEMETGVLKHGHYNDQELYNSMLEICHKKFDKYGIESLTIEEKLHLAEMLRKNYGAGTKQISRVTGIDPILLTGNRPQ</sequence>
<dbReference type="EMBL" id="JADIME010000049">
    <property type="protein sequence ID" value="MBO8465314.1"/>
    <property type="molecule type" value="Genomic_DNA"/>
</dbReference>
<reference evidence="1" key="1">
    <citation type="submission" date="2020-10" db="EMBL/GenBank/DDBJ databases">
        <authorList>
            <person name="Gilroy R."/>
        </authorList>
    </citation>
    <scope>NUCLEOTIDE SEQUENCE</scope>
    <source>
        <strain evidence="1">10037</strain>
    </source>
</reference>
<dbReference type="GO" id="GO:0003677">
    <property type="term" value="F:DNA binding"/>
    <property type="evidence" value="ECO:0007669"/>
    <property type="project" value="InterPro"/>
</dbReference>
<evidence type="ECO:0000313" key="1">
    <source>
        <dbReference type="EMBL" id="MBO8465314.1"/>
    </source>
</evidence>
<dbReference type="Gene3D" id="3.30.70.1290">
    <property type="entry name" value="Transposase IS200-like"/>
    <property type="match status" value="1"/>
</dbReference>
<dbReference type="InterPro" id="IPR036515">
    <property type="entry name" value="Transposase_17_sf"/>
</dbReference>
<dbReference type="Proteomes" id="UP000823597">
    <property type="component" value="Unassembled WGS sequence"/>
</dbReference>
<accession>A0A9D9I3L2</accession>
<evidence type="ECO:0008006" key="3">
    <source>
        <dbReference type="Google" id="ProtNLM"/>
    </source>
</evidence>
<name>A0A9D9I3L2_9BACT</name>
<dbReference type="GO" id="GO:0004803">
    <property type="term" value="F:transposase activity"/>
    <property type="evidence" value="ECO:0007669"/>
    <property type="project" value="InterPro"/>
</dbReference>
<reference evidence="1" key="2">
    <citation type="journal article" date="2021" name="PeerJ">
        <title>Extensive microbial diversity within the chicken gut microbiome revealed by metagenomics and culture.</title>
        <authorList>
            <person name="Gilroy R."/>
            <person name="Ravi A."/>
            <person name="Getino M."/>
            <person name="Pursley I."/>
            <person name="Horton D.L."/>
            <person name="Alikhan N.F."/>
            <person name="Baker D."/>
            <person name="Gharbi K."/>
            <person name="Hall N."/>
            <person name="Watson M."/>
            <person name="Adriaenssens E.M."/>
            <person name="Foster-Nyarko E."/>
            <person name="Jarju S."/>
            <person name="Secka A."/>
            <person name="Antonio M."/>
            <person name="Oren A."/>
            <person name="Chaudhuri R.R."/>
            <person name="La Ragione R."/>
            <person name="Hildebrand F."/>
            <person name="Pallen M.J."/>
        </authorList>
    </citation>
    <scope>NUCLEOTIDE SEQUENCE</scope>
    <source>
        <strain evidence="1">10037</strain>
    </source>
</reference>
<organism evidence="1 2">
    <name type="scientific">Candidatus Merdivivens pullistercoris</name>
    <dbReference type="NCBI Taxonomy" id="2840873"/>
    <lineage>
        <taxon>Bacteria</taxon>
        <taxon>Pseudomonadati</taxon>
        <taxon>Bacteroidota</taxon>
        <taxon>Bacteroidia</taxon>
        <taxon>Bacteroidales</taxon>
        <taxon>Muribaculaceae</taxon>
        <taxon>Muribaculaceae incertae sedis</taxon>
        <taxon>Candidatus Merdivivens</taxon>
    </lineage>
</organism>